<keyword evidence="3" id="KW-1185">Reference proteome</keyword>
<feature type="region of interest" description="Disordered" evidence="1">
    <location>
        <begin position="243"/>
        <end position="289"/>
    </location>
</feature>
<name>A0A8T0GP80_CERPU</name>
<feature type="region of interest" description="Disordered" evidence="1">
    <location>
        <begin position="176"/>
        <end position="200"/>
    </location>
</feature>
<protein>
    <submittedName>
        <fullName evidence="2">Uncharacterized protein</fullName>
    </submittedName>
</protein>
<dbReference type="Proteomes" id="UP000822688">
    <property type="component" value="Chromosome 10"/>
</dbReference>
<dbReference type="EMBL" id="CM026431">
    <property type="protein sequence ID" value="KAG0559528.1"/>
    <property type="molecule type" value="Genomic_DNA"/>
</dbReference>
<dbReference type="AlphaFoldDB" id="A0A8T0GP80"/>
<evidence type="ECO:0000313" key="3">
    <source>
        <dbReference type="Proteomes" id="UP000822688"/>
    </source>
</evidence>
<comment type="caution">
    <text evidence="2">The sequence shown here is derived from an EMBL/GenBank/DDBJ whole genome shotgun (WGS) entry which is preliminary data.</text>
</comment>
<proteinExistence type="predicted"/>
<reference evidence="2" key="1">
    <citation type="submission" date="2020-06" db="EMBL/GenBank/DDBJ databases">
        <title>WGS assembly of Ceratodon purpureus strain R40.</title>
        <authorList>
            <person name="Carey S.B."/>
            <person name="Jenkins J."/>
            <person name="Shu S."/>
            <person name="Lovell J.T."/>
            <person name="Sreedasyam A."/>
            <person name="Maumus F."/>
            <person name="Tiley G.P."/>
            <person name="Fernandez-Pozo N."/>
            <person name="Barry K."/>
            <person name="Chen C."/>
            <person name="Wang M."/>
            <person name="Lipzen A."/>
            <person name="Daum C."/>
            <person name="Saski C.A."/>
            <person name="Payton A.C."/>
            <person name="Mcbreen J.C."/>
            <person name="Conrad R.E."/>
            <person name="Kollar L.M."/>
            <person name="Olsson S."/>
            <person name="Huttunen S."/>
            <person name="Landis J.B."/>
            <person name="Wickett N.J."/>
            <person name="Johnson M.G."/>
            <person name="Rensing S.A."/>
            <person name="Grimwood J."/>
            <person name="Schmutz J."/>
            <person name="Mcdaniel S.F."/>
        </authorList>
    </citation>
    <scope>NUCLEOTIDE SEQUENCE</scope>
    <source>
        <strain evidence="2">R40</strain>
    </source>
</reference>
<organism evidence="2 3">
    <name type="scientific">Ceratodon purpureus</name>
    <name type="common">Fire moss</name>
    <name type="synonym">Dicranum purpureum</name>
    <dbReference type="NCBI Taxonomy" id="3225"/>
    <lineage>
        <taxon>Eukaryota</taxon>
        <taxon>Viridiplantae</taxon>
        <taxon>Streptophyta</taxon>
        <taxon>Embryophyta</taxon>
        <taxon>Bryophyta</taxon>
        <taxon>Bryophytina</taxon>
        <taxon>Bryopsida</taxon>
        <taxon>Dicranidae</taxon>
        <taxon>Pseudoditrichales</taxon>
        <taxon>Ditrichaceae</taxon>
        <taxon>Ceratodon</taxon>
    </lineage>
</organism>
<feature type="compositionally biased region" description="Low complexity" evidence="1">
    <location>
        <begin position="245"/>
        <end position="255"/>
    </location>
</feature>
<sequence>MCARPFCWRRSERRPRYLRPKVDFSAPRPQSLTFPLFFCAWRPRDSEIFVSAVAFSLLLVAVSKFSGEIMAAKIIFVNQNDKAQSFKVNLFGPEKNRVKVANVLAVFKSSVAIMGDGSIMEADDDGLSMDTFVAGGTYNLSLVPQEVQPLSGTPEESPVMMPSLPNWGTNTGDVRSVENLNTNTPKEKTFPKGLKRDFRGIPIMGSDQGGLETVEPSSSHVENIQESQQIVEHQPHEVGDLVGFLQGSSGQGLQLSKDDGGSAGEGESDDDAAGSTPCIDNGKASRGHTRCVKCGHSKNPSAKLQCTHCGAYLRDQTKARVAQRWAMLKEKAKREGRLGDKAWQRRKKYAFDKLTDLTLLDLENTYFALFMSRRNREGDKFSYDGWYSEGAGKEFVTTGDVEAIWKSFVKKHHKRKLVPTIEYDVVGGELQAGPG</sequence>
<evidence type="ECO:0000313" key="2">
    <source>
        <dbReference type="EMBL" id="KAG0559528.1"/>
    </source>
</evidence>
<feature type="compositionally biased region" description="Basic and acidic residues" evidence="1">
    <location>
        <begin position="185"/>
        <end position="199"/>
    </location>
</feature>
<accession>A0A8T0GP80</accession>
<evidence type="ECO:0000256" key="1">
    <source>
        <dbReference type="SAM" id="MobiDB-lite"/>
    </source>
</evidence>
<gene>
    <name evidence="2" type="ORF">KC19_10G112000</name>
</gene>